<dbReference type="EMBL" id="SRRZ01000023">
    <property type="protein sequence ID" value="NQE34037.1"/>
    <property type="molecule type" value="Genomic_DNA"/>
</dbReference>
<comment type="caution">
    <text evidence="1">The sequence shown here is derived from an EMBL/GenBank/DDBJ whole genome shotgun (WGS) entry which is preliminary data.</text>
</comment>
<evidence type="ECO:0000313" key="1">
    <source>
        <dbReference type="EMBL" id="NQE34037.1"/>
    </source>
</evidence>
<proteinExistence type="predicted"/>
<evidence type="ECO:0000313" key="2">
    <source>
        <dbReference type="Proteomes" id="UP000702425"/>
    </source>
</evidence>
<gene>
    <name evidence="1" type="ORF">E5S67_01760</name>
</gene>
<organism evidence="1 2">
    <name type="scientific">Microcoleus asticus IPMA8</name>
    <dbReference type="NCBI Taxonomy" id="2563858"/>
    <lineage>
        <taxon>Bacteria</taxon>
        <taxon>Bacillati</taxon>
        <taxon>Cyanobacteriota</taxon>
        <taxon>Cyanophyceae</taxon>
        <taxon>Oscillatoriophycideae</taxon>
        <taxon>Oscillatoriales</taxon>
        <taxon>Microcoleaceae</taxon>
        <taxon>Microcoleus</taxon>
        <taxon>Microcoleus asticus</taxon>
    </lineage>
</organism>
<keyword evidence="2" id="KW-1185">Reference proteome</keyword>
<accession>A0ABX2CWC3</accession>
<dbReference type="Proteomes" id="UP000702425">
    <property type="component" value="Unassembled WGS sequence"/>
</dbReference>
<reference evidence="1 2" key="1">
    <citation type="journal article" date="2020" name="Sci. Rep.">
        <title>A novel cyanobacterial geosmin producer, revising GeoA distribution and dispersion patterns in Bacteria.</title>
        <authorList>
            <person name="Churro C."/>
            <person name="Semedo-Aguiar A.P."/>
            <person name="Silva A.D."/>
            <person name="Pereira-Leal J.B."/>
            <person name="Leite R.B."/>
        </authorList>
    </citation>
    <scope>NUCLEOTIDE SEQUENCE [LARGE SCALE GENOMIC DNA]</scope>
    <source>
        <strain evidence="1 2">IPMA8</strain>
    </source>
</reference>
<name>A0ABX2CWC3_9CYAN</name>
<evidence type="ECO:0008006" key="3">
    <source>
        <dbReference type="Google" id="ProtNLM"/>
    </source>
</evidence>
<sequence>MEQVLTRVCKLQPTPEQASKIDALLKAFADACNAGKSNGKIWNNQQNHDSELGLSTVTKTVWTRRQSSS</sequence>
<protein>
    <recommendedName>
        <fullName evidence="3">Transposase</fullName>
    </recommendedName>
</protein>